<dbReference type="RefSeq" id="XP_027361187.1">
    <property type="nucleotide sequence ID" value="XM_027505386.1"/>
</dbReference>
<dbReference type="OrthoDB" id="1746609at2759"/>
<evidence type="ECO:0000256" key="3">
    <source>
        <dbReference type="ARBA" id="ARBA00022989"/>
    </source>
</evidence>
<feature type="transmembrane region" description="Helical" evidence="5">
    <location>
        <begin position="208"/>
        <end position="229"/>
    </location>
</feature>
<dbReference type="InterPro" id="IPR037185">
    <property type="entry name" value="EmrE-like"/>
</dbReference>
<name>A0A8B8M014_ABRPR</name>
<keyword evidence="2 5" id="KW-0812">Transmembrane</keyword>
<evidence type="ECO:0000256" key="5">
    <source>
        <dbReference type="SAM" id="Phobius"/>
    </source>
</evidence>
<keyword evidence="4 5" id="KW-0472">Membrane</keyword>
<evidence type="ECO:0000256" key="1">
    <source>
        <dbReference type="ARBA" id="ARBA00004141"/>
    </source>
</evidence>
<keyword evidence="3 5" id="KW-1133">Transmembrane helix</keyword>
<feature type="transmembrane region" description="Helical" evidence="5">
    <location>
        <begin position="36"/>
        <end position="57"/>
    </location>
</feature>
<accession>A0A8B8M014</accession>
<evidence type="ECO:0000313" key="6">
    <source>
        <dbReference type="Proteomes" id="UP000694853"/>
    </source>
</evidence>
<sequence length="357" mass="38791">MPGTGVTAVMIVAQFLTVGLNTLIKASMAKGMSNFVYVAYSNLLAFCFLLLSNIVYYRNRAPTPINNWILLRIFVLSVLSISIQTLIYTGLGLSSPTLTSTMEDLIPAYTFIVAIISRMEKLDLKLGSCQAKSIGTVVSIAGALIVTLYKGLPMTSGVMPNNLHSEFLVSSQQSEWLLGGFLLAAGSFLASIYLILQTWTLKDYPEELMLTTICCSFVVILSFIVAFIAEENPTAWILKPDMELICIFYSATLVISMRSVMHAWACRMKGPVYVAMFNPLGIVIALAMGVTFLGDILYLGSVIGAAIIAIGFYAVIWGQAQEEKIAREKNGICSIISSSSSEAPLLQNKDNDTGSFV</sequence>
<organism evidence="6 7">
    <name type="scientific">Abrus precatorius</name>
    <name type="common">Indian licorice</name>
    <name type="synonym">Glycine abrus</name>
    <dbReference type="NCBI Taxonomy" id="3816"/>
    <lineage>
        <taxon>Eukaryota</taxon>
        <taxon>Viridiplantae</taxon>
        <taxon>Streptophyta</taxon>
        <taxon>Embryophyta</taxon>
        <taxon>Tracheophyta</taxon>
        <taxon>Spermatophyta</taxon>
        <taxon>Magnoliopsida</taxon>
        <taxon>eudicotyledons</taxon>
        <taxon>Gunneridae</taxon>
        <taxon>Pentapetalae</taxon>
        <taxon>rosids</taxon>
        <taxon>fabids</taxon>
        <taxon>Fabales</taxon>
        <taxon>Fabaceae</taxon>
        <taxon>Papilionoideae</taxon>
        <taxon>50 kb inversion clade</taxon>
        <taxon>NPAAA clade</taxon>
        <taxon>indigoferoid/millettioid clade</taxon>
        <taxon>Abreae</taxon>
        <taxon>Abrus</taxon>
    </lineage>
</organism>
<dbReference type="Proteomes" id="UP000694853">
    <property type="component" value="Unplaced"/>
</dbReference>
<reference evidence="6" key="1">
    <citation type="journal article" date="2019" name="Toxins">
        <title>Detection of Abrin-Like and Prepropulchellin-Like Toxin Genes and Transcripts Using Whole Genome Sequencing and Full-Length Transcript Sequencing of Abrus precatorius.</title>
        <authorList>
            <person name="Hovde B.T."/>
            <person name="Daligault H.E."/>
            <person name="Hanschen E.R."/>
            <person name="Kunde Y.A."/>
            <person name="Johnson M.B."/>
            <person name="Starkenburg S.R."/>
            <person name="Johnson S.L."/>
        </authorList>
    </citation>
    <scope>NUCLEOTIDE SEQUENCE [LARGE SCALE GENOMIC DNA]</scope>
</reference>
<protein>
    <submittedName>
        <fullName evidence="7">WAT1-related protein At5g40240-like</fullName>
    </submittedName>
</protein>
<feature type="transmembrane region" description="Helical" evidence="5">
    <location>
        <begin position="6"/>
        <end position="24"/>
    </location>
</feature>
<evidence type="ECO:0000313" key="7">
    <source>
        <dbReference type="RefSeq" id="XP_027361187.1"/>
    </source>
</evidence>
<comment type="subcellular location">
    <subcellularLocation>
        <location evidence="1">Membrane</location>
        <topology evidence="1">Multi-pass membrane protein</topology>
    </subcellularLocation>
</comment>
<dbReference type="KEGG" id="aprc:113869183"/>
<dbReference type="SUPFAM" id="SSF103481">
    <property type="entry name" value="Multidrug resistance efflux transporter EmrE"/>
    <property type="match status" value="1"/>
</dbReference>
<reference evidence="7" key="2">
    <citation type="submission" date="2025-08" db="UniProtKB">
        <authorList>
            <consortium name="RefSeq"/>
        </authorList>
    </citation>
    <scope>IDENTIFICATION</scope>
    <source>
        <tissue evidence="7">Young leaves</tissue>
    </source>
</reference>
<feature type="transmembrane region" description="Helical" evidence="5">
    <location>
        <begin position="134"/>
        <end position="152"/>
    </location>
</feature>
<feature type="transmembrane region" description="Helical" evidence="5">
    <location>
        <begin position="176"/>
        <end position="196"/>
    </location>
</feature>
<keyword evidence="6" id="KW-1185">Reference proteome</keyword>
<dbReference type="GO" id="GO:0016020">
    <property type="term" value="C:membrane"/>
    <property type="evidence" value="ECO:0007669"/>
    <property type="project" value="InterPro"/>
</dbReference>
<feature type="transmembrane region" description="Helical" evidence="5">
    <location>
        <begin position="69"/>
        <end position="93"/>
    </location>
</feature>
<feature type="transmembrane region" description="Helical" evidence="5">
    <location>
        <begin position="296"/>
        <end position="317"/>
    </location>
</feature>
<feature type="transmembrane region" description="Helical" evidence="5">
    <location>
        <begin position="272"/>
        <end position="290"/>
    </location>
</feature>
<dbReference type="AlphaFoldDB" id="A0A8B8M014"/>
<proteinExistence type="predicted"/>
<evidence type="ECO:0000256" key="4">
    <source>
        <dbReference type="ARBA" id="ARBA00023136"/>
    </source>
</evidence>
<dbReference type="GO" id="GO:0022857">
    <property type="term" value="F:transmembrane transporter activity"/>
    <property type="evidence" value="ECO:0007669"/>
    <property type="project" value="InterPro"/>
</dbReference>
<gene>
    <name evidence="7" type="primary">LOC113869183</name>
</gene>
<dbReference type="InterPro" id="IPR030184">
    <property type="entry name" value="WAT1-related"/>
</dbReference>
<dbReference type="PANTHER" id="PTHR31218">
    <property type="entry name" value="WAT1-RELATED PROTEIN"/>
    <property type="match status" value="1"/>
</dbReference>
<evidence type="ECO:0000256" key="2">
    <source>
        <dbReference type="ARBA" id="ARBA00022692"/>
    </source>
</evidence>
<feature type="transmembrane region" description="Helical" evidence="5">
    <location>
        <begin position="241"/>
        <end position="260"/>
    </location>
</feature>
<dbReference type="GeneID" id="113869183"/>